<organism evidence="4 5">
    <name type="scientific">Micromonas commoda (strain RCC299 / NOUM17 / CCMP2709)</name>
    <name type="common">Picoplanktonic green alga</name>
    <dbReference type="NCBI Taxonomy" id="296587"/>
    <lineage>
        <taxon>Eukaryota</taxon>
        <taxon>Viridiplantae</taxon>
        <taxon>Chlorophyta</taxon>
        <taxon>Mamiellophyceae</taxon>
        <taxon>Mamiellales</taxon>
        <taxon>Mamiellaceae</taxon>
        <taxon>Micromonas</taxon>
    </lineage>
</organism>
<evidence type="ECO:0000256" key="1">
    <source>
        <dbReference type="ARBA" id="ARBA00022741"/>
    </source>
</evidence>
<dbReference type="InParanoid" id="C1E0K9"/>
<dbReference type="SUPFAM" id="SSF100920">
    <property type="entry name" value="Heat shock protein 70kD (HSP70), peptide-binding domain"/>
    <property type="match status" value="1"/>
</dbReference>
<dbReference type="KEGG" id="mis:MICPUN_56155"/>
<feature type="region of interest" description="Disordered" evidence="3">
    <location>
        <begin position="301"/>
        <end position="328"/>
    </location>
</feature>
<dbReference type="EMBL" id="CP001323">
    <property type="protein sequence ID" value="ACO60837.1"/>
    <property type="molecule type" value="Genomic_DNA"/>
</dbReference>
<evidence type="ECO:0000256" key="2">
    <source>
        <dbReference type="ARBA" id="ARBA00022840"/>
    </source>
</evidence>
<dbReference type="eggNOG" id="KOG0101">
    <property type="taxonomic scope" value="Eukaryota"/>
</dbReference>
<dbReference type="Pfam" id="PF00012">
    <property type="entry name" value="HSP70"/>
    <property type="match status" value="1"/>
</dbReference>
<evidence type="ECO:0000313" key="5">
    <source>
        <dbReference type="Proteomes" id="UP000002009"/>
    </source>
</evidence>
<dbReference type="Proteomes" id="UP000002009">
    <property type="component" value="Chromosome 2"/>
</dbReference>
<dbReference type="RefSeq" id="XP_002499579.1">
    <property type="nucleotide sequence ID" value="XM_002499533.1"/>
</dbReference>
<dbReference type="AlphaFoldDB" id="C1E0K9"/>
<dbReference type="InterPro" id="IPR013126">
    <property type="entry name" value="Hsp_70_fam"/>
</dbReference>
<dbReference type="InterPro" id="IPR029047">
    <property type="entry name" value="HSP70_peptide-bd_sf"/>
</dbReference>
<dbReference type="STRING" id="296587.C1E0K9"/>
<name>C1E0K9_MICCC</name>
<protein>
    <submittedName>
        <fullName evidence="4">Uncharacterized protein</fullName>
    </submittedName>
</protein>
<gene>
    <name evidence="4" type="ORF">MICPUN_56155</name>
</gene>
<dbReference type="GO" id="GO:0005524">
    <property type="term" value="F:ATP binding"/>
    <property type="evidence" value="ECO:0007669"/>
    <property type="project" value="UniProtKB-KW"/>
</dbReference>
<dbReference type="GeneID" id="8241254"/>
<sequence length="328" mass="35947">MSNAPPESALRGRDLHVSFDDVQRSDEAFQRPPPLELPDSTPRLKSVRKTPSGSAKHREIRSAYGPNLRFPNSTSKDEFPPHSPGPLSSGPRKAYVPSPVKFVAVSESRDKYRAHDVQPLPNIPVKPYRNTGAKFDDTTTNRAMYTVEPSAYQRLAAPKKAYVPSPVKFDTVSESRAKYTAHATEIRTPPIGLWVANDLVEVMVQPGADRPLSVSKMFSTTSNGQDEMELKIVEGWSRKASECKLLTVFEIEGIPAQPAGRPQIRVTLSVDAGGAMTVRAVDCDNDHAVLAEETVEVTPAYSVSPPKGVHAAGSPLPDKHGERRTNYR</sequence>
<reference evidence="4 5" key="1">
    <citation type="journal article" date="2009" name="Science">
        <title>Green evolution and dynamic adaptations revealed by genomes of the marine picoeukaryotes Micromonas.</title>
        <authorList>
            <person name="Worden A.Z."/>
            <person name="Lee J.H."/>
            <person name="Mock T."/>
            <person name="Rouze P."/>
            <person name="Simmons M.P."/>
            <person name="Aerts A.L."/>
            <person name="Allen A.E."/>
            <person name="Cuvelier M.L."/>
            <person name="Derelle E."/>
            <person name="Everett M.V."/>
            <person name="Foulon E."/>
            <person name="Grimwood J."/>
            <person name="Gundlach H."/>
            <person name="Henrissat B."/>
            <person name="Napoli C."/>
            <person name="McDonald S.M."/>
            <person name="Parker M.S."/>
            <person name="Rombauts S."/>
            <person name="Salamov A."/>
            <person name="Von Dassow P."/>
            <person name="Badger J.H."/>
            <person name="Coutinho P.M."/>
            <person name="Demir E."/>
            <person name="Dubchak I."/>
            <person name="Gentemann C."/>
            <person name="Eikrem W."/>
            <person name="Gready J.E."/>
            <person name="John U."/>
            <person name="Lanier W."/>
            <person name="Lindquist E.A."/>
            <person name="Lucas S."/>
            <person name="Mayer K.F."/>
            <person name="Moreau H."/>
            <person name="Not F."/>
            <person name="Otillar R."/>
            <person name="Panaud O."/>
            <person name="Pangilinan J."/>
            <person name="Paulsen I."/>
            <person name="Piegu B."/>
            <person name="Poliakov A."/>
            <person name="Robbens S."/>
            <person name="Schmutz J."/>
            <person name="Toulza E."/>
            <person name="Wyss T."/>
            <person name="Zelensky A."/>
            <person name="Zhou K."/>
            <person name="Armbrust E.V."/>
            <person name="Bhattacharya D."/>
            <person name="Goodenough U.W."/>
            <person name="Van de Peer Y."/>
            <person name="Grigoriev I.V."/>
        </authorList>
    </citation>
    <scope>NUCLEOTIDE SEQUENCE [LARGE SCALE GENOMIC DNA]</scope>
    <source>
        <strain evidence="5">RCC299 / NOUM17</strain>
    </source>
</reference>
<accession>C1E0K9</accession>
<dbReference type="Gene3D" id="2.60.34.10">
    <property type="entry name" value="Substrate Binding Domain Of DNAk, Chain A, domain 1"/>
    <property type="match status" value="1"/>
</dbReference>
<evidence type="ECO:0000313" key="4">
    <source>
        <dbReference type="EMBL" id="ACO60837.1"/>
    </source>
</evidence>
<feature type="compositionally biased region" description="Basic and acidic residues" evidence="3">
    <location>
        <begin position="317"/>
        <end position="328"/>
    </location>
</feature>
<feature type="compositionally biased region" description="Basic and acidic residues" evidence="3">
    <location>
        <begin position="10"/>
        <end position="29"/>
    </location>
</feature>
<feature type="region of interest" description="Disordered" evidence="3">
    <location>
        <begin position="1"/>
        <end position="94"/>
    </location>
</feature>
<dbReference type="GO" id="GO:0140662">
    <property type="term" value="F:ATP-dependent protein folding chaperone"/>
    <property type="evidence" value="ECO:0007669"/>
    <property type="project" value="InterPro"/>
</dbReference>
<keyword evidence="5" id="KW-1185">Reference proteome</keyword>
<evidence type="ECO:0000256" key="3">
    <source>
        <dbReference type="SAM" id="MobiDB-lite"/>
    </source>
</evidence>
<proteinExistence type="predicted"/>
<keyword evidence="1" id="KW-0547">Nucleotide-binding</keyword>
<keyword evidence="2" id="KW-0067">ATP-binding</keyword>